<gene>
    <name evidence="1" type="ORF">CBF35_15010</name>
</gene>
<evidence type="ECO:0000313" key="2">
    <source>
        <dbReference type="Proteomes" id="UP000287239"/>
    </source>
</evidence>
<dbReference type="GeneID" id="98569654"/>
<accession>A0A429ZAQ7</accession>
<dbReference type="EMBL" id="NGJU01000039">
    <property type="protein sequence ID" value="RST90735.1"/>
    <property type="molecule type" value="Genomic_DNA"/>
</dbReference>
<keyword evidence="2" id="KW-1185">Reference proteome</keyword>
<dbReference type="OrthoDB" id="10010173at2"/>
<protein>
    <submittedName>
        <fullName evidence="1">Uncharacterized protein</fullName>
    </submittedName>
</protein>
<comment type="caution">
    <text evidence="1">The sequence shown here is derived from an EMBL/GenBank/DDBJ whole genome shotgun (WGS) entry which is preliminary data.</text>
</comment>
<dbReference type="Proteomes" id="UP000287239">
    <property type="component" value="Unassembled WGS sequence"/>
</dbReference>
<dbReference type="RefSeq" id="WP_126782592.1">
    <property type="nucleotide sequence ID" value="NZ_NGJU01000039.1"/>
</dbReference>
<organism evidence="1 2">
    <name type="scientific">Vagococcus salmoninarum</name>
    <dbReference type="NCBI Taxonomy" id="2739"/>
    <lineage>
        <taxon>Bacteria</taxon>
        <taxon>Bacillati</taxon>
        <taxon>Bacillota</taxon>
        <taxon>Bacilli</taxon>
        <taxon>Lactobacillales</taxon>
        <taxon>Enterococcaceae</taxon>
        <taxon>Vagococcus</taxon>
    </lineage>
</organism>
<sequence>MKKNVQKLVVVITLSSVLVANGLGFISFPIKQSETVFAAEPRITLTEYTLSAQQVRDWAKAIRKNQNVAKSIAGGVSFLGRKFKNLPAVTTGAILALGSRGPAYLKTVQKAADDGKKLKVKITDYKNYHTSYSIQYTLTPVK</sequence>
<reference evidence="1 2" key="1">
    <citation type="submission" date="2017-05" db="EMBL/GenBank/DDBJ databases">
        <title>Vagococcus spp. assemblies.</title>
        <authorList>
            <person name="Gulvik C.A."/>
        </authorList>
    </citation>
    <scope>NUCLEOTIDE SEQUENCE [LARGE SCALE GENOMIC DNA]</scope>
    <source>
        <strain evidence="1 2">NCFB 2777</strain>
    </source>
</reference>
<name>A0A429ZAQ7_9ENTE</name>
<evidence type="ECO:0000313" key="1">
    <source>
        <dbReference type="EMBL" id="RST90735.1"/>
    </source>
</evidence>
<proteinExistence type="predicted"/>
<dbReference type="AlphaFoldDB" id="A0A429ZAQ7"/>